<feature type="domain" description="SF3 helicase" evidence="6">
    <location>
        <begin position="230"/>
        <end position="391"/>
    </location>
</feature>
<dbReference type="InterPro" id="IPR006500">
    <property type="entry name" value="Helicase_put_C_phage/plasmid"/>
</dbReference>
<protein>
    <recommendedName>
        <fullName evidence="6">SF3 helicase domain-containing protein</fullName>
    </recommendedName>
</protein>
<keyword evidence="3" id="KW-0347">Helicase</keyword>
<dbReference type="InterPro" id="IPR004968">
    <property type="entry name" value="DNA_primase/NTPase_C"/>
</dbReference>
<dbReference type="AlphaFoldDB" id="A0A0F9H3L7"/>
<feature type="region of interest" description="Disordered" evidence="5">
    <location>
        <begin position="18"/>
        <end position="61"/>
    </location>
</feature>
<dbReference type="Gene3D" id="3.40.50.300">
    <property type="entry name" value="P-loop containing nucleotide triphosphate hydrolases"/>
    <property type="match status" value="1"/>
</dbReference>
<gene>
    <name evidence="7" type="ORF">LCGC14_2046910</name>
</gene>
<dbReference type="PANTHER" id="PTHR35372:SF2">
    <property type="entry name" value="SF3 HELICASE DOMAIN-CONTAINING PROTEIN"/>
    <property type="match status" value="1"/>
</dbReference>
<evidence type="ECO:0000256" key="4">
    <source>
        <dbReference type="ARBA" id="ARBA00022840"/>
    </source>
</evidence>
<name>A0A0F9H3L7_9ZZZZ</name>
<dbReference type="InterPro" id="IPR027417">
    <property type="entry name" value="P-loop_NTPase"/>
</dbReference>
<reference evidence="7" key="1">
    <citation type="journal article" date="2015" name="Nature">
        <title>Complex archaea that bridge the gap between prokaryotes and eukaryotes.</title>
        <authorList>
            <person name="Spang A."/>
            <person name="Saw J.H."/>
            <person name="Jorgensen S.L."/>
            <person name="Zaremba-Niedzwiedzka K."/>
            <person name="Martijn J."/>
            <person name="Lind A.E."/>
            <person name="van Eijk R."/>
            <person name="Schleper C."/>
            <person name="Guy L."/>
            <person name="Ettema T.J."/>
        </authorList>
    </citation>
    <scope>NUCLEOTIDE SEQUENCE</scope>
</reference>
<dbReference type="GO" id="GO:0005524">
    <property type="term" value="F:ATP binding"/>
    <property type="evidence" value="ECO:0007669"/>
    <property type="project" value="UniProtKB-KW"/>
</dbReference>
<dbReference type="PROSITE" id="PS51206">
    <property type="entry name" value="SF3_HELICASE_1"/>
    <property type="match status" value="1"/>
</dbReference>
<evidence type="ECO:0000256" key="3">
    <source>
        <dbReference type="ARBA" id="ARBA00022806"/>
    </source>
</evidence>
<dbReference type="NCBIfam" id="TIGR01613">
    <property type="entry name" value="primase_Cterm"/>
    <property type="match status" value="1"/>
</dbReference>
<organism evidence="7">
    <name type="scientific">marine sediment metagenome</name>
    <dbReference type="NCBI Taxonomy" id="412755"/>
    <lineage>
        <taxon>unclassified sequences</taxon>
        <taxon>metagenomes</taxon>
        <taxon>ecological metagenomes</taxon>
    </lineage>
</organism>
<keyword evidence="2" id="KW-0378">Hydrolase</keyword>
<dbReference type="PANTHER" id="PTHR35372">
    <property type="entry name" value="ATP BINDING PROTEIN-RELATED"/>
    <property type="match status" value="1"/>
</dbReference>
<sequence>NEIERMLTPVALSIGLDERETANSITSGTNAGEGAPLDVIDDLAPPRPPATKGDDTPPPPDLLPYAAADEGNAQAFMVLHGDSYLYTNELGWLYYNGKYWAARGGNELLNRAIVDTLIERRTQAVTADLEPIVKVTRASANNVRNCKYMLQSLLWESIDNFDNDPDLLNCNNGVVNLKTGNLTPHSAGQRFTYCISTSYDRDADYSKWEQWLFDCVTPEGTDDGDGKYARLVCWLQAAFGYSLTGHTNEQCMFYIQGPPRAGKGLLLQTFNDLIRSPLSTFVQFDSFIQKRGGDNQNFDLAGLKPCRLLMASESGDRQILNAQRVKTITGDDDVRCAHKGKDFFSYRPVYKIWLSSNFKVKAQADDAGLWSRLRIIHFPNSYENREDYNLRKKLWAGKAGVLNWAVDGAIAWNKSLEKGKGLGRPKIIQDAIQEHRDENDTVAQFKEDRCFEGEEAYSVGAQLSLAYREWCTENGGTALGGRRFGEALRSKGFVYKGKKISGKNVKCWHGIGLNL</sequence>
<dbReference type="SMART" id="SM00885">
    <property type="entry name" value="D5_N"/>
    <property type="match status" value="1"/>
</dbReference>
<dbReference type="GO" id="GO:0004386">
    <property type="term" value="F:helicase activity"/>
    <property type="evidence" value="ECO:0007669"/>
    <property type="project" value="UniProtKB-KW"/>
</dbReference>
<dbReference type="Pfam" id="PF03288">
    <property type="entry name" value="Pox_D5"/>
    <property type="match status" value="1"/>
</dbReference>
<evidence type="ECO:0000259" key="6">
    <source>
        <dbReference type="PROSITE" id="PS51206"/>
    </source>
</evidence>
<dbReference type="Pfam" id="PF08706">
    <property type="entry name" value="D5_N"/>
    <property type="match status" value="1"/>
</dbReference>
<dbReference type="InterPro" id="IPR014015">
    <property type="entry name" value="Helicase_SF3_DNA-vir"/>
</dbReference>
<evidence type="ECO:0000256" key="2">
    <source>
        <dbReference type="ARBA" id="ARBA00022801"/>
    </source>
</evidence>
<accession>A0A0F9H3L7</accession>
<feature type="non-terminal residue" evidence="7">
    <location>
        <position position="1"/>
    </location>
</feature>
<keyword evidence="4" id="KW-0067">ATP-binding</keyword>
<dbReference type="SUPFAM" id="SSF52540">
    <property type="entry name" value="P-loop containing nucleoside triphosphate hydrolases"/>
    <property type="match status" value="1"/>
</dbReference>
<dbReference type="InterPro" id="IPR045455">
    <property type="entry name" value="NrS-1_pol-like_helicase"/>
</dbReference>
<comment type="caution">
    <text evidence="7">The sequence shown here is derived from an EMBL/GenBank/DDBJ whole genome shotgun (WGS) entry which is preliminary data.</text>
</comment>
<dbReference type="EMBL" id="LAZR01024112">
    <property type="protein sequence ID" value="KKL76235.1"/>
    <property type="molecule type" value="Genomic_DNA"/>
</dbReference>
<dbReference type="InterPro" id="IPR051620">
    <property type="entry name" value="ORF904-like_C"/>
</dbReference>
<proteinExistence type="predicted"/>
<dbReference type="Pfam" id="PF19263">
    <property type="entry name" value="DUF5906"/>
    <property type="match status" value="1"/>
</dbReference>
<keyword evidence="1" id="KW-0547">Nucleotide-binding</keyword>
<evidence type="ECO:0000313" key="7">
    <source>
        <dbReference type="EMBL" id="KKL76235.1"/>
    </source>
</evidence>
<evidence type="ECO:0000256" key="5">
    <source>
        <dbReference type="SAM" id="MobiDB-lite"/>
    </source>
</evidence>
<evidence type="ECO:0000256" key="1">
    <source>
        <dbReference type="ARBA" id="ARBA00022741"/>
    </source>
</evidence>
<dbReference type="InterPro" id="IPR014818">
    <property type="entry name" value="Phage/plasmid_primase_P4_C"/>
</dbReference>
<dbReference type="GO" id="GO:0016787">
    <property type="term" value="F:hydrolase activity"/>
    <property type="evidence" value="ECO:0007669"/>
    <property type="project" value="UniProtKB-KW"/>
</dbReference>